<keyword evidence="2" id="KW-1185">Reference proteome</keyword>
<dbReference type="eggNOG" id="ENOG502T7I0">
    <property type="taxonomic scope" value="Eukaryota"/>
</dbReference>
<sequence>MLANFILVCIFLTNFVHRTNGVSLLQQLEKILQDEDDYDRPESLPYGRFYPPHQSRHRQKKKTLDSYPNLLNIQTLNLYGKPHKREREDADFDKFLRTETDRICKQTGRCGCSRGRCGNRAEDETADEVDELVKQINKQLANDDTDKKGLAYDPNVNKLKVDKDDDDDDDRLNEKTKHSDDVDIVVLDQNEIDDLLRKQDFVDLTRNSVILDTDTGKLSSGPKNTDHLRELIADIMNSGQANEKNARNSNVSPAELFKYYVTLKNQVVNLITFYIKNKQHKIPIEENLNFKQLQSLENLKNKYQQGLLKENDVKSEVVKTIFGEDSGTKVLPHSKNSRHIYIPKNFYEDILNLREINLRSQKRILPLTLQQKSRIINKDKANIIPKHVWRRSQKHDDQNYGVPFNLEVQGLGQINPN</sequence>
<gene>
    <name evidence="1" type="ORF">KGM_213379</name>
</gene>
<reference evidence="1 2" key="1">
    <citation type="journal article" date="2011" name="Cell">
        <title>The monarch butterfly genome yields insights into long-distance migration.</title>
        <authorList>
            <person name="Zhan S."/>
            <person name="Merlin C."/>
            <person name="Boore J.L."/>
            <person name="Reppert S.M."/>
        </authorList>
    </citation>
    <scope>NUCLEOTIDE SEQUENCE [LARGE SCALE GENOMIC DNA]</scope>
    <source>
        <strain evidence="1">F-2</strain>
    </source>
</reference>
<dbReference type="Proteomes" id="UP000007151">
    <property type="component" value="Unassembled WGS sequence"/>
</dbReference>
<dbReference type="OrthoDB" id="7493076at2759"/>
<evidence type="ECO:0000313" key="2">
    <source>
        <dbReference type="Proteomes" id="UP000007151"/>
    </source>
</evidence>
<evidence type="ECO:0000313" key="1">
    <source>
        <dbReference type="EMBL" id="OWR46869.1"/>
    </source>
</evidence>
<dbReference type="AlphaFoldDB" id="A0A212EZD9"/>
<dbReference type="EMBL" id="AGBW02011296">
    <property type="protein sequence ID" value="OWR46869.1"/>
    <property type="molecule type" value="Genomic_DNA"/>
</dbReference>
<dbReference type="KEGG" id="dpl:KGM_213379"/>
<proteinExistence type="predicted"/>
<protein>
    <submittedName>
        <fullName evidence="1">Seminal fluid protein HACP012</fullName>
    </submittedName>
</protein>
<organism evidence="1 2">
    <name type="scientific">Danaus plexippus plexippus</name>
    <dbReference type="NCBI Taxonomy" id="278856"/>
    <lineage>
        <taxon>Eukaryota</taxon>
        <taxon>Metazoa</taxon>
        <taxon>Ecdysozoa</taxon>
        <taxon>Arthropoda</taxon>
        <taxon>Hexapoda</taxon>
        <taxon>Insecta</taxon>
        <taxon>Pterygota</taxon>
        <taxon>Neoptera</taxon>
        <taxon>Endopterygota</taxon>
        <taxon>Lepidoptera</taxon>
        <taxon>Glossata</taxon>
        <taxon>Ditrysia</taxon>
        <taxon>Papilionoidea</taxon>
        <taxon>Nymphalidae</taxon>
        <taxon>Danainae</taxon>
        <taxon>Danaini</taxon>
        <taxon>Danaina</taxon>
        <taxon>Danaus</taxon>
        <taxon>Danaus</taxon>
    </lineage>
</organism>
<accession>A0A212EZD9</accession>
<comment type="caution">
    <text evidence="1">The sequence shown here is derived from an EMBL/GenBank/DDBJ whole genome shotgun (WGS) entry which is preliminary data.</text>
</comment>
<name>A0A212EZD9_DANPL</name>